<name>A0AAV8WBE4_9CUCU</name>
<gene>
    <name evidence="1" type="ORF">NQ315_001888</name>
</gene>
<sequence>MSALRKDTLSVLEALIYRQDPCEFCLCLDGEMFCWWQDCPPAMEGPCRDRGPFSPCISIPANPQLASTSSSTASTVTTNKATSISSSSTAQTTSYASSNQVTDNFENLTDSSTYTEYDFSSEPPEISTAEEPKRCVVMGKYLHYYFIDQADSGLSAARSKLALQVKEEEEEDFIDHNL</sequence>
<evidence type="ECO:0000313" key="2">
    <source>
        <dbReference type="Proteomes" id="UP001159042"/>
    </source>
</evidence>
<organism evidence="1 2">
    <name type="scientific">Exocentrus adspersus</name>
    <dbReference type="NCBI Taxonomy" id="1586481"/>
    <lineage>
        <taxon>Eukaryota</taxon>
        <taxon>Metazoa</taxon>
        <taxon>Ecdysozoa</taxon>
        <taxon>Arthropoda</taxon>
        <taxon>Hexapoda</taxon>
        <taxon>Insecta</taxon>
        <taxon>Pterygota</taxon>
        <taxon>Neoptera</taxon>
        <taxon>Endopterygota</taxon>
        <taxon>Coleoptera</taxon>
        <taxon>Polyphaga</taxon>
        <taxon>Cucujiformia</taxon>
        <taxon>Chrysomeloidea</taxon>
        <taxon>Cerambycidae</taxon>
        <taxon>Lamiinae</taxon>
        <taxon>Acanthocinini</taxon>
        <taxon>Exocentrus</taxon>
    </lineage>
</organism>
<accession>A0AAV8WBE4</accession>
<keyword evidence="2" id="KW-1185">Reference proteome</keyword>
<dbReference type="AlphaFoldDB" id="A0AAV8WBE4"/>
<dbReference type="Proteomes" id="UP001159042">
    <property type="component" value="Unassembled WGS sequence"/>
</dbReference>
<evidence type="ECO:0000313" key="1">
    <source>
        <dbReference type="EMBL" id="KAJ8923330.1"/>
    </source>
</evidence>
<comment type="caution">
    <text evidence="1">The sequence shown here is derived from an EMBL/GenBank/DDBJ whole genome shotgun (WGS) entry which is preliminary data.</text>
</comment>
<protein>
    <submittedName>
        <fullName evidence="1">Uncharacterized protein</fullName>
    </submittedName>
</protein>
<dbReference type="SUPFAM" id="SSF57603">
    <property type="entry name" value="FnI-like domain"/>
    <property type="match status" value="1"/>
</dbReference>
<proteinExistence type="predicted"/>
<dbReference type="EMBL" id="JANEYG010000005">
    <property type="protein sequence ID" value="KAJ8923330.1"/>
    <property type="molecule type" value="Genomic_DNA"/>
</dbReference>
<reference evidence="1 2" key="1">
    <citation type="journal article" date="2023" name="Insect Mol. Biol.">
        <title>Genome sequencing provides insights into the evolution of gene families encoding plant cell wall-degrading enzymes in longhorned beetles.</title>
        <authorList>
            <person name="Shin N.R."/>
            <person name="Okamura Y."/>
            <person name="Kirsch R."/>
            <person name="Pauchet Y."/>
        </authorList>
    </citation>
    <scope>NUCLEOTIDE SEQUENCE [LARGE SCALE GENOMIC DNA]</scope>
    <source>
        <strain evidence="1">EAD_L_NR</strain>
    </source>
</reference>